<evidence type="ECO:0000256" key="2">
    <source>
        <dbReference type="ARBA" id="ARBA00023125"/>
    </source>
</evidence>
<dbReference type="GO" id="GO:0015074">
    <property type="term" value="P:DNA integration"/>
    <property type="evidence" value="ECO:0007669"/>
    <property type="project" value="UniProtKB-KW"/>
</dbReference>
<proteinExistence type="predicted"/>
<accession>A0AAW3FAL8</accession>
<dbReference type="AlphaFoldDB" id="A0AAW3FAL8"/>
<feature type="domain" description="Core-binding (CB)" evidence="5">
    <location>
        <begin position="1"/>
        <end position="76"/>
    </location>
</feature>
<dbReference type="SUPFAM" id="SSF56349">
    <property type="entry name" value="DNA breaking-rejoining enzymes"/>
    <property type="match status" value="1"/>
</dbReference>
<dbReference type="PROSITE" id="PS51900">
    <property type="entry name" value="CB"/>
    <property type="match status" value="1"/>
</dbReference>
<dbReference type="RefSeq" id="WP_230676249.1">
    <property type="nucleotide sequence ID" value="NZ_CADEVY010000003.1"/>
</dbReference>
<evidence type="ECO:0000259" key="5">
    <source>
        <dbReference type="PROSITE" id="PS51900"/>
    </source>
</evidence>
<dbReference type="Proteomes" id="UP000029590">
    <property type="component" value="Unassembled WGS sequence"/>
</dbReference>
<evidence type="ECO:0000313" key="6">
    <source>
        <dbReference type="EMBL" id="KGC17367.1"/>
    </source>
</evidence>
<feature type="compositionally biased region" description="Polar residues" evidence="4">
    <location>
        <begin position="163"/>
        <end position="182"/>
    </location>
</feature>
<evidence type="ECO:0000256" key="3">
    <source>
        <dbReference type="PROSITE-ProRule" id="PRU01248"/>
    </source>
</evidence>
<dbReference type="InterPro" id="IPR010998">
    <property type="entry name" value="Integrase_recombinase_N"/>
</dbReference>
<gene>
    <name evidence="6" type="ORF">DM48_4798</name>
</gene>
<feature type="region of interest" description="Disordered" evidence="4">
    <location>
        <begin position="162"/>
        <end position="182"/>
    </location>
</feature>
<dbReference type="InterPro" id="IPR011010">
    <property type="entry name" value="DNA_brk_join_enz"/>
</dbReference>
<protein>
    <submittedName>
        <fullName evidence="6">Integrase</fullName>
    </submittedName>
</protein>
<sequence length="208" mass="23151">MARYKKEKALDNTPRTIVAKERAFADFQRHRGSRPIGDYALEDAVEHKNKLIDDGGSASRVKSRLSFLRDIFAYAIANGHRDGPNPFAAAKVSSKSKLQQQKRSYKLFSADDLATIFDPAAYEARMDKPAYRWLPFLALYSGASLEELASLRVEQLQREGASGFSTSIRRRTQTPSGASPCTARLSNPVSWPMRTACAGVARANFFQN</sequence>
<reference evidence="6 7" key="1">
    <citation type="submission" date="2014-04" db="EMBL/GenBank/DDBJ databases">
        <authorList>
            <person name="Bishop-Lilly K.A."/>
            <person name="Broomall S.M."/>
            <person name="Chain P.S."/>
            <person name="Chertkov O."/>
            <person name="Coyne S.R."/>
            <person name="Daligault H.E."/>
            <person name="Davenport K.W."/>
            <person name="Erkkila T."/>
            <person name="Frey K.G."/>
            <person name="Gibbons H.S."/>
            <person name="Gu W."/>
            <person name="Jaissle J."/>
            <person name="Johnson S.L."/>
            <person name="Koroleva G.I."/>
            <person name="Ladner J.T."/>
            <person name="Lo C.-C."/>
            <person name="Minogue T.D."/>
            <person name="Munk C."/>
            <person name="Palacios G.F."/>
            <person name="Redden C.L."/>
            <person name="Rosenzweig C.N."/>
            <person name="Scholz M.B."/>
            <person name="Teshima H."/>
            <person name="Xu Y."/>
        </authorList>
    </citation>
    <scope>NUCLEOTIDE SEQUENCE [LARGE SCALE GENOMIC DNA]</scope>
    <source>
        <strain evidence="7">gladioli</strain>
    </source>
</reference>
<comment type="caution">
    <text evidence="6">The sequence shown here is derived from an EMBL/GenBank/DDBJ whole genome shotgun (WGS) entry which is preliminary data.</text>
</comment>
<evidence type="ECO:0000256" key="4">
    <source>
        <dbReference type="SAM" id="MobiDB-lite"/>
    </source>
</evidence>
<evidence type="ECO:0000256" key="1">
    <source>
        <dbReference type="ARBA" id="ARBA00022908"/>
    </source>
</evidence>
<dbReference type="InterPro" id="IPR044068">
    <property type="entry name" value="CB"/>
</dbReference>
<dbReference type="Gene3D" id="1.10.150.130">
    <property type="match status" value="1"/>
</dbReference>
<evidence type="ECO:0000313" key="7">
    <source>
        <dbReference type="Proteomes" id="UP000029590"/>
    </source>
</evidence>
<keyword evidence="1" id="KW-0229">DNA integration</keyword>
<dbReference type="GO" id="GO:0003677">
    <property type="term" value="F:DNA binding"/>
    <property type="evidence" value="ECO:0007669"/>
    <property type="project" value="UniProtKB-UniRule"/>
</dbReference>
<name>A0AAW3FAL8_BURGA</name>
<keyword evidence="2 3" id="KW-0238">DNA-binding</keyword>
<organism evidence="6 7">
    <name type="scientific">Burkholderia gladioli</name>
    <name type="common">Pseudomonas marginata</name>
    <name type="synonym">Phytomonas marginata</name>
    <dbReference type="NCBI Taxonomy" id="28095"/>
    <lineage>
        <taxon>Bacteria</taxon>
        <taxon>Pseudomonadati</taxon>
        <taxon>Pseudomonadota</taxon>
        <taxon>Betaproteobacteria</taxon>
        <taxon>Burkholderiales</taxon>
        <taxon>Burkholderiaceae</taxon>
        <taxon>Burkholderia</taxon>
    </lineage>
</organism>
<dbReference type="EMBL" id="JPGG01000015">
    <property type="protein sequence ID" value="KGC17367.1"/>
    <property type="molecule type" value="Genomic_DNA"/>
</dbReference>